<gene>
    <name evidence="7" type="ORF">I593_03929</name>
</gene>
<dbReference type="GO" id="GO:0033228">
    <property type="term" value="P:cysteine export across plasma membrane"/>
    <property type="evidence" value="ECO:0007669"/>
    <property type="project" value="TreeGrafter"/>
</dbReference>
<evidence type="ECO:0000256" key="4">
    <source>
        <dbReference type="ARBA" id="ARBA00022989"/>
    </source>
</evidence>
<dbReference type="PATRIC" id="fig|1120927.3.peg.3826"/>
<dbReference type="eggNOG" id="COG1280">
    <property type="taxonomic scope" value="Bacteria"/>
</dbReference>
<evidence type="ECO:0000256" key="3">
    <source>
        <dbReference type="ARBA" id="ARBA00022692"/>
    </source>
</evidence>
<keyword evidence="3 6" id="KW-0812">Transmembrane</keyword>
<keyword evidence="4 6" id="KW-1133">Transmembrane helix</keyword>
<dbReference type="EMBL" id="AQFM01000048">
    <property type="protein sequence ID" value="EOR02655.1"/>
    <property type="molecule type" value="Genomic_DNA"/>
</dbReference>
<accession>R9AKM6</accession>
<evidence type="ECO:0000313" key="8">
    <source>
        <dbReference type="Proteomes" id="UP000016201"/>
    </source>
</evidence>
<dbReference type="AlphaFoldDB" id="R9AKM6"/>
<feature type="transmembrane region" description="Helical" evidence="6">
    <location>
        <begin position="185"/>
        <end position="209"/>
    </location>
</feature>
<comment type="subcellular location">
    <subcellularLocation>
        <location evidence="1">Cell membrane</location>
        <topology evidence="1">Multi-pass membrane protein</topology>
    </subcellularLocation>
</comment>
<comment type="caution">
    <text evidence="7">The sequence shown here is derived from an EMBL/GenBank/DDBJ whole genome shotgun (WGS) entry which is preliminary data.</text>
</comment>
<dbReference type="Pfam" id="PF01810">
    <property type="entry name" value="LysE"/>
    <property type="match status" value="1"/>
</dbReference>
<feature type="transmembrane region" description="Helical" evidence="6">
    <location>
        <begin position="82"/>
        <end position="100"/>
    </location>
</feature>
<evidence type="ECO:0000256" key="6">
    <source>
        <dbReference type="SAM" id="Phobius"/>
    </source>
</evidence>
<keyword evidence="2" id="KW-1003">Cell membrane</keyword>
<dbReference type="InterPro" id="IPR001123">
    <property type="entry name" value="LeuE-type"/>
</dbReference>
<dbReference type="GO" id="GO:0015171">
    <property type="term" value="F:amino acid transmembrane transporter activity"/>
    <property type="evidence" value="ECO:0007669"/>
    <property type="project" value="TreeGrafter"/>
</dbReference>
<proteinExistence type="predicted"/>
<name>R9AKM6_9GAMM</name>
<evidence type="ECO:0000313" key="7">
    <source>
        <dbReference type="EMBL" id="EOR02655.1"/>
    </source>
</evidence>
<dbReference type="Proteomes" id="UP000016201">
    <property type="component" value="Unassembled WGS sequence"/>
</dbReference>
<dbReference type="PANTHER" id="PTHR30086:SF20">
    <property type="entry name" value="ARGININE EXPORTER PROTEIN ARGO-RELATED"/>
    <property type="match status" value="1"/>
</dbReference>
<feature type="transmembrane region" description="Helical" evidence="6">
    <location>
        <begin position="151"/>
        <end position="173"/>
    </location>
</feature>
<feature type="transmembrane region" description="Helical" evidence="6">
    <location>
        <begin position="50"/>
        <end position="70"/>
    </location>
</feature>
<organism evidence="7 8">
    <name type="scientific">Acinetobacter tandoii DSM 14970 = CIP 107469</name>
    <dbReference type="NCBI Taxonomy" id="1120927"/>
    <lineage>
        <taxon>Bacteria</taxon>
        <taxon>Pseudomonadati</taxon>
        <taxon>Pseudomonadota</taxon>
        <taxon>Gammaproteobacteria</taxon>
        <taxon>Moraxellales</taxon>
        <taxon>Moraxellaceae</taxon>
        <taxon>Acinetobacter</taxon>
    </lineage>
</organism>
<evidence type="ECO:0008006" key="9">
    <source>
        <dbReference type="Google" id="ProtNLM"/>
    </source>
</evidence>
<dbReference type="PANTHER" id="PTHR30086">
    <property type="entry name" value="ARGININE EXPORTER PROTEIN ARGO"/>
    <property type="match status" value="1"/>
</dbReference>
<evidence type="ECO:0000256" key="2">
    <source>
        <dbReference type="ARBA" id="ARBA00022475"/>
    </source>
</evidence>
<evidence type="ECO:0000256" key="5">
    <source>
        <dbReference type="ARBA" id="ARBA00023136"/>
    </source>
</evidence>
<dbReference type="GO" id="GO:0005886">
    <property type="term" value="C:plasma membrane"/>
    <property type="evidence" value="ECO:0007669"/>
    <property type="project" value="UniProtKB-SubCell"/>
</dbReference>
<sequence length="213" mass="23608">MFFIYDEIHMSPSLFISYLLFCLVMTSTPGPNNALVLISGARFGLQKTLPLILGIAFGVAFQLMVIGLGLHQVFLHFPQFQSILSLIGSAYILWLAWKIASSGPLNARLDEKPAMGFLQGAVFQWLNPKAWMMSISTVSTYFAASQQFIDITYAALILMLISIPCVGIWAIAGKFLRQLLIQAKFAFIFNLSMAIALLIAVLPICFKFITLQS</sequence>
<protein>
    <recommendedName>
        <fullName evidence="9">Cysteine/O-acetylserine efflux protein</fullName>
    </recommendedName>
</protein>
<keyword evidence="5 6" id="KW-0472">Membrane</keyword>
<evidence type="ECO:0000256" key="1">
    <source>
        <dbReference type="ARBA" id="ARBA00004651"/>
    </source>
</evidence>
<reference evidence="7 8" key="1">
    <citation type="submission" date="2013-03" db="EMBL/GenBank/DDBJ databases">
        <title>The Genome Sequence of Acinetobacter tandoii CIP 107469.</title>
        <authorList>
            <consortium name="The Broad Institute Genome Sequencing Platform"/>
            <consortium name="The Broad Institute Genome Sequencing Center for Infectious Disease"/>
            <person name="Cerqueira G."/>
            <person name="Feldgarden M."/>
            <person name="Courvalin P."/>
            <person name="Perichon B."/>
            <person name="Grillot-Courvalin C."/>
            <person name="Clermont D."/>
            <person name="Rocha E."/>
            <person name="Yoon E.-J."/>
            <person name="Nemec A."/>
            <person name="Walker B."/>
            <person name="Young S.K."/>
            <person name="Zeng Q."/>
            <person name="Gargeya S."/>
            <person name="Fitzgerald M."/>
            <person name="Haas B."/>
            <person name="Abouelleil A."/>
            <person name="Alvarado L."/>
            <person name="Arachchi H.M."/>
            <person name="Berlin A.M."/>
            <person name="Chapman S.B."/>
            <person name="Dewar J."/>
            <person name="Goldberg J."/>
            <person name="Griggs A."/>
            <person name="Gujja S."/>
            <person name="Hansen M."/>
            <person name="Howarth C."/>
            <person name="Imamovic A."/>
            <person name="Larimer J."/>
            <person name="McCowan C."/>
            <person name="Murphy C."/>
            <person name="Neiman D."/>
            <person name="Pearson M."/>
            <person name="Priest M."/>
            <person name="Roberts A."/>
            <person name="Saif S."/>
            <person name="Shea T."/>
            <person name="Sisk P."/>
            <person name="Sykes S."/>
            <person name="Wortman J."/>
            <person name="Nusbaum C."/>
            <person name="Birren B."/>
        </authorList>
    </citation>
    <scope>NUCLEOTIDE SEQUENCE [LARGE SCALE GENOMIC DNA]</scope>
    <source>
        <strain evidence="7 8">CIP 107469</strain>
    </source>
</reference>
<keyword evidence="8" id="KW-1185">Reference proteome</keyword>